<evidence type="ECO:0000256" key="2">
    <source>
        <dbReference type="ARBA" id="ARBA00022898"/>
    </source>
</evidence>
<dbReference type="PRINTS" id="PR00035">
    <property type="entry name" value="HTHGNTR"/>
</dbReference>
<dbReference type="Proteomes" id="UP001164187">
    <property type="component" value="Chromosome"/>
</dbReference>
<keyword evidence="7" id="KW-0808">Transferase</keyword>
<keyword evidence="8" id="KW-1185">Reference proteome</keyword>
<dbReference type="InterPro" id="IPR051446">
    <property type="entry name" value="HTH_trans_reg/aminotransferase"/>
</dbReference>
<dbReference type="GO" id="GO:0008483">
    <property type="term" value="F:transaminase activity"/>
    <property type="evidence" value="ECO:0007669"/>
    <property type="project" value="UniProtKB-KW"/>
</dbReference>
<dbReference type="InterPro" id="IPR015424">
    <property type="entry name" value="PyrdxlP-dep_Trfase"/>
</dbReference>
<dbReference type="SUPFAM" id="SSF53383">
    <property type="entry name" value="PLP-dependent transferases"/>
    <property type="match status" value="1"/>
</dbReference>
<dbReference type="Pfam" id="PF00155">
    <property type="entry name" value="Aminotran_1_2"/>
    <property type="match status" value="1"/>
</dbReference>
<dbReference type="Gene3D" id="1.10.10.10">
    <property type="entry name" value="Winged helix-like DNA-binding domain superfamily/Winged helix DNA-binding domain"/>
    <property type="match status" value="1"/>
</dbReference>
<evidence type="ECO:0000313" key="7">
    <source>
        <dbReference type="EMBL" id="WAW15325.1"/>
    </source>
</evidence>
<gene>
    <name evidence="7" type="ORF">O0R46_02400</name>
</gene>
<evidence type="ECO:0000256" key="3">
    <source>
        <dbReference type="ARBA" id="ARBA00023015"/>
    </source>
</evidence>
<evidence type="ECO:0000256" key="5">
    <source>
        <dbReference type="ARBA" id="ARBA00023163"/>
    </source>
</evidence>
<dbReference type="PANTHER" id="PTHR46577">
    <property type="entry name" value="HTH-TYPE TRANSCRIPTIONAL REGULATORY PROTEIN GABR"/>
    <property type="match status" value="1"/>
</dbReference>
<proteinExistence type="inferred from homology"/>
<feature type="domain" description="HTH gntR-type" evidence="6">
    <location>
        <begin position="10"/>
        <end position="78"/>
    </location>
</feature>
<dbReference type="InterPro" id="IPR000524">
    <property type="entry name" value="Tscrpt_reg_HTH_GntR"/>
</dbReference>
<dbReference type="PROSITE" id="PS50949">
    <property type="entry name" value="HTH_GNTR"/>
    <property type="match status" value="1"/>
</dbReference>
<reference evidence="7" key="1">
    <citation type="submission" date="2022-12" db="EMBL/GenBank/DDBJ databases">
        <title>Peptostreptococcus.</title>
        <authorList>
            <person name="Lee S.H."/>
        </authorList>
    </citation>
    <scope>NUCLEOTIDE SEQUENCE</scope>
    <source>
        <strain evidence="7">CBA3647</strain>
    </source>
</reference>
<sequence length="466" mass="54394">MFNIDINSNKTLYISIYESIKNNIEENKMIPDEKLPSKRSLAESLNVSTVTVQNAYNQLLAEGYIYSKEKIGYFVSNIDFYFNNTRKASDFFNKVASKDEKINIDLSKNSINTKLFPFSTWSKLMRQVISENYDLLLDKLPNAGLWDLRVAICQYIKKYKDINVNPNNIIIGSGTEHLYGQIVKLLGRDKIYAIEDPGYQKIYKIYKSEHTNIIHIPVDDFGMRTDFLYSSNLNGKSIDYIHITPSHQYPTGIVMPITRRSELLKWANESNSRYIIEDDYDSEFRYTGRTIPPIKSIDNNDKVIYINTFSNTISPSLRISYMILPDKLVKLYEKKLSFYSCTVTSFEQYTLARFISQSYYSRHIRRMRKIYKNNLDEIVRILESSKISNKIKIYKEKSGLHFVMKIKSKKNDLCLKKDAEKYGLNLSFLSEYSKFSQCENSICIVNYAGIEPHIFNNIIDILDIIM</sequence>
<keyword evidence="5" id="KW-0804">Transcription</keyword>
<dbReference type="RefSeq" id="WP_269311996.1">
    <property type="nucleotide sequence ID" value="NZ_CP114052.1"/>
</dbReference>
<dbReference type="SMART" id="SM00345">
    <property type="entry name" value="HTH_GNTR"/>
    <property type="match status" value="1"/>
</dbReference>
<keyword evidence="7" id="KW-0032">Aminotransferase</keyword>
<dbReference type="CDD" id="cd07377">
    <property type="entry name" value="WHTH_GntR"/>
    <property type="match status" value="1"/>
</dbReference>
<dbReference type="InterPro" id="IPR004839">
    <property type="entry name" value="Aminotransferase_I/II_large"/>
</dbReference>
<accession>A0ABY7JPM7</accession>
<keyword evidence="2" id="KW-0663">Pyridoxal phosphate</keyword>
<dbReference type="PANTHER" id="PTHR46577:SF1">
    <property type="entry name" value="HTH-TYPE TRANSCRIPTIONAL REGULATORY PROTEIN GABR"/>
    <property type="match status" value="1"/>
</dbReference>
<name>A0ABY7JPM7_9FIRM</name>
<evidence type="ECO:0000256" key="1">
    <source>
        <dbReference type="ARBA" id="ARBA00005384"/>
    </source>
</evidence>
<dbReference type="CDD" id="cd00609">
    <property type="entry name" value="AAT_like"/>
    <property type="match status" value="1"/>
</dbReference>
<dbReference type="InterPro" id="IPR036388">
    <property type="entry name" value="WH-like_DNA-bd_sf"/>
</dbReference>
<dbReference type="Gene3D" id="3.40.640.10">
    <property type="entry name" value="Type I PLP-dependent aspartate aminotransferase-like (Major domain)"/>
    <property type="match status" value="1"/>
</dbReference>
<keyword evidence="3" id="KW-0805">Transcription regulation</keyword>
<protein>
    <submittedName>
        <fullName evidence="7">PLP-dependent aminotransferase family protein</fullName>
    </submittedName>
</protein>
<evidence type="ECO:0000259" key="6">
    <source>
        <dbReference type="PROSITE" id="PS50949"/>
    </source>
</evidence>
<keyword evidence="4" id="KW-0238">DNA-binding</keyword>
<dbReference type="EMBL" id="CP114052">
    <property type="protein sequence ID" value="WAW15325.1"/>
    <property type="molecule type" value="Genomic_DNA"/>
</dbReference>
<organism evidence="7 8">
    <name type="scientific">Peptostreptococcus equinus</name>
    <dbReference type="NCBI Taxonomy" id="3003601"/>
    <lineage>
        <taxon>Bacteria</taxon>
        <taxon>Bacillati</taxon>
        <taxon>Bacillota</taxon>
        <taxon>Clostridia</taxon>
        <taxon>Peptostreptococcales</taxon>
        <taxon>Peptostreptococcaceae</taxon>
        <taxon>Peptostreptococcus</taxon>
    </lineage>
</organism>
<dbReference type="InterPro" id="IPR015421">
    <property type="entry name" value="PyrdxlP-dep_Trfase_major"/>
</dbReference>
<dbReference type="Pfam" id="PF00392">
    <property type="entry name" value="GntR"/>
    <property type="match status" value="1"/>
</dbReference>
<evidence type="ECO:0000313" key="8">
    <source>
        <dbReference type="Proteomes" id="UP001164187"/>
    </source>
</evidence>
<dbReference type="InterPro" id="IPR036390">
    <property type="entry name" value="WH_DNA-bd_sf"/>
</dbReference>
<evidence type="ECO:0000256" key="4">
    <source>
        <dbReference type="ARBA" id="ARBA00023125"/>
    </source>
</evidence>
<comment type="similarity">
    <text evidence="1">In the C-terminal section; belongs to the class-I pyridoxal-phosphate-dependent aminotransferase family.</text>
</comment>
<dbReference type="SUPFAM" id="SSF46785">
    <property type="entry name" value="Winged helix' DNA-binding domain"/>
    <property type="match status" value="1"/>
</dbReference>